<sequence length="448" mass="51632">MKFSKSINLFLIIILSSSLVVGCAKVSADEMITPPKASVKADNIQKKIEEKFGKDISLITPPSTQELSPINFRDLDGDSKQEAIVFFRNPKDNKLKGVILKDINGKLEIYEGIDGVGKEIEKVSFDDIDNNKKEEIYISWQPESSYDIGFGVYEFDGSKIDTIKEDKVRTWFLGDLDDDTINELYVFNEERENMDNPNTRLERYELKDGKMNIVDTCRIEDFAFGPQSVMFGNAKLNQKGIFMDIATGNAGFTDLIVLKDGKMHNVFYDQKGGFTEKTFKPGPTPSYDIDKDGVVEISIPTQSKGYENEAMAFVVWITEWFKWDGKDGLVHVLDTYENYPMNMSFIMEKGWKENVKIEKNNYDSDQIFVKFFYEDESNKELLFEIQYVAPKNAKKFEDLGYQKLKIDNKNIYYVKINNELKSQNAKKFQLNINQIKERMSNLITNSIF</sequence>
<protein>
    <recommendedName>
        <fullName evidence="4">Lipoprotein</fullName>
    </recommendedName>
</protein>
<feature type="signal peptide" evidence="1">
    <location>
        <begin position="1"/>
        <end position="28"/>
    </location>
</feature>
<dbReference type="RefSeq" id="WP_277732888.1">
    <property type="nucleotide sequence ID" value="NZ_CP120733.1"/>
</dbReference>
<dbReference type="Proteomes" id="UP001222800">
    <property type="component" value="Chromosome"/>
</dbReference>
<accession>A0ABY8EDA6</accession>
<evidence type="ECO:0000313" key="2">
    <source>
        <dbReference type="EMBL" id="WFD10923.1"/>
    </source>
</evidence>
<keyword evidence="1" id="KW-0732">Signal</keyword>
<evidence type="ECO:0008006" key="4">
    <source>
        <dbReference type="Google" id="ProtNLM"/>
    </source>
</evidence>
<proteinExistence type="predicted"/>
<dbReference type="InterPro" id="IPR028994">
    <property type="entry name" value="Integrin_alpha_N"/>
</dbReference>
<keyword evidence="3" id="KW-1185">Reference proteome</keyword>
<dbReference type="PROSITE" id="PS51257">
    <property type="entry name" value="PROKAR_LIPOPROTEIN"/>
    <property type="match status" value="1"/>
</dbReference>
<gene>
    <name evidence="2" type="ORF">P4S50_02290</name>
</gene>
<reference evidence="2 3" key="1">
    <citation type="submission" date="2023-03" db="EMBL/GenBank/DDBJ databases">
        <title>Complete genome sequence of Tepidibacter sp. SWIR-1, isolated from a deep-sea hydrothermal vent.</title>
        <authorList>
            <person name="Li X."/>
        </authorList>
    </citation>
    <scope>NUCLEOTIDE SEQUENCE [LARGE SCALE GENOMIC DNA]</scope>
    <source>
        <strain evidence="2 3">SWIR-1</strain>
    </source>
</reference>
<evidence type="ECO:0000256" key="1">
    <source>
        <dbReference type="SAM" id="SignalP"/>
    </source>
</evidence>
<organism evidence="2 3">
    <name type="scientific">Tepidibacter hydrothermalis</name>
    <dbReference type="NCBI Taxonomy" id="3036126"/>
    <lineage>
        <taxon>Bacteria</taxon>
        <taxon>Bacillati</taxon>
        <taxon>Bacillota</taxon>
        <taxon>Clostridia</taxon>
        <taxon>Peptostreptococcales</taxon>
        <taxon>Peptostreptococcaceae</taxon>
        <taxon>Tepidibacter</taxon>
    </lineage>
</organism>
<evidence type="ECO:0000313" key="3">
    <source>
        <dbReference type="Proteomes" id="UP001222800"/>
    </source>
</evidence>
<dbReference type="EMBL" id="CP120733">
    <property type="protein sequence ID" value="WFD10923.1"/>
    <property type="molecule type" value="Genomic_DNA"/>
</dbReference>
<name>A0ABY8EDA6_9FIRM</name>
<dbReference type="SUPFAM" id="SSF69318">
    <property type="entry name" value="Integrin alpha N-terminal domain"/>
    <property type="match status" value="1"/>
</dbReference>
<feature type="chain" id="PRO_5046251412" description="Lipoprotein" evidence="1">
    <location>
        <begin position="29"/>
        <end position="448"/>
    </location>
</feature>